<feature type="transmembrane region" description="Helical" evidence="1">
    <location>
        <begin position="66"/>
        <end position="85"/>
    </location>
</feature>
<dbReference type="AlphaFoldDB" id="A0A4R5W3E8"/>
<dbReference type="EMBL" id="SMYL01000002">
    <property type="protein sequence ID" value="TDK67249.1"/>
    <property type="molecule type" value="Genomic_DNA"/>
</dbReference>
<sequence>MHTLFVIIAGLGLLGTMLLGAYVVSDNSSTSLVTASLCFIPLWFVVCVFNLWMGISKAGYSLADELPFLLINFTVPTFVALYVGWKLN</sequence>
<protein>
    <submittedName>
        <fullName evidence="2">Uncharacterized protein</fullName>
    </submittedName>
</protein>
<accession>A0A4R5W3E8</accession>
<evidence type="ECO:0000313" key="2">
    <source>
        <dbReference type="EMBL" id="TDK67249.1"/>
    </source>
</evidence>
<proteinExistence type="predicted"/>
<feature type="transmembrane region" description="Helical" evidence="1">
    <location>
        <begin position="30"/>
        <end position="54"/>
    </location>
</feature>
<keyword evidence="1" id="KW-0812">Transmembrane</keyword>
<reference evidence="2 3" key="1">
    <citation type="submission" date="2019-03" db="EMBL/GenBank/DDBJ databases">
        <title>Sapientia aquatica gen. nov., sp. nov., isolated from a crater lake.</title>
        <authorList>
            <person name="Felfoldi T."/>
            <person name="Szabo A."/>
            <person name="Toth E."/>
            <person name="Schumann P."/>
            <person name="Keki Z."/>
            <person name="Marialigeti K."/>
            <person name="Mathe I."/>
        </authorList>
    </citation>
    <scope>NUCLEOTIDE SEQUENCE [LARGE SCALE GENOMIC DNA]</scope>
    <source>
        <strain evidence="2 3">SA-152</strain>
    </source>
</reference>
<keyword evidence="3" id="KW-1185">Reference proteome</keyword>
<evidence type="ECO:0000256" key="1">
    <source>
        <dbReference type="SAM" id="Phobius"/>
    </source>
</evidence>
<keyword evidence="1" id="KW-0472">Membrane</keyword>
<gene>
    <name evidence="2" type="ORF">E2I14_05675</name>
</gene>
<organism evidence="2 3">
    <name type="scientific">Sapientia aquatica</name>
    <dbReference type="NCBI Taxonomy" id="1549640"/>
    <lineage>
        <taxon>Bacteria</taxon>
        <taxon>Pseudomonadati</taxon>
        <taxon>Pseudomonadota</taxon>
        <taxon>Betaproteobacteria</taxon>
        <taxon>Burkholderiales</taxon>
        <taxon>Oxalobacteraceae</taxon>
        <taxon>Sapientia</taxon>
    </lineage>
</organism>
<keyword evidence="1" id="KW-1133">Transmembrane helix</keyword>
<comment type="caution">
    <text evidence="2">The sequence shown here is derived from an EMBL/GenBank/DDBJ whole genome shotgun (WGS) entry which is preliminary data.</text>
</comment>
<evidence type="ECO:0000313" key="3">
    <source>
        <dbReference type="Proteomes" id="UP000294829"/>
    </source>
</evidence>
<dbReference type="RefSeq" id="WP_133326314.1">
    <property type="nucleotide sequence ID" value="NZ_SMYL01000002.1"/>
</dbReference>
<dbReference type="OrthoDB" id="8667256at2"/>
<name>A0A4R5W3E8_9BURK</name>
<dbReference type="Proteomes" id="UP000294829">
    <property type="component" value="Unassembled WGS sequence"/>
</dbReference>